<organism evidence="7 8">
    <name type="scientific">Salinibacter ruber (strain M8)</name>
    <dbReference type="NCBI Taxonomy" id="761659"/>
    <lineage>
        <taxon>Bacteria</taxon>
        <taxon>Pseudomonadati</taxon>
        <taxon>Rhodothermota</taxon>
        <taxon>Rhodothermia</taxon>
        <taxon>Rhodothermales</taxon>
        <taxon>Salinibacteraceae</taxon>
        <taxon>Salinibacter</taxon>
    </lineage>
</organism>
<feature type="compositionally biased region" description="Polar residues" evidence="6">
    <location>
        <begin position="102"/>
        <end position="112"/>
    </location>
</feature>
<dbReference type="GO" id="GO:1990904">
    <property type="term" value="C:ribonucleoprotein complex"/>
    <property type="evidence" value="ECO:0007669"/>
    <property type="project" value="UniProtKB-KW"/>
</dbReference>
<dbReference type="Pfam" id="PF00830">
    <property type="entry name" value="Ribosomal_L28"/>
    <property type="match status" value="1"/>
</dbReference>
<gene>
    <name evidence="5 7" type="primary">rpmB</name>
    <name evidence="7" type="ordered locus">SRM_00022</name>
</gene>
<dbReference type="Gene3D" id="2.30.170.40">
    <property type="entry name" value="Ribosomal protein L28/L24"/>
    <property type="match status" value="1"/>
</dbReference>
<dbReference type="GO" id="GO:0003735">
    <property type="term" value="F:structural constituent of ribosome"/>
    <property type="evidence" value="ECO:0007669"/>
    <property type="project" value="InterPro"/>
</dbReference>
<feature type="region of interest" description="Disordered" evidence="6">
    <location>
        <begin position="56"/>
        <end position="112"/>
    </location>
</feature>
<dbReference type="PANTHER" id="PTHR13528">
    <property type="entry name" value="39S RIBOSOMAL PROTEIN L28, MITOCHONDRIAL"/>
    <property type="match status" value="1"/>
</dbReference>
<reference evidence="7 8" key="1">
    <citation type="journal article" date="2010" name="ISME J.">
        <title>Fine-scale evolution: genomic, phenotypic and ecological differentiation in two coexisting Salinibacter ruber strains.</title>
        <authorList>
            <person name="Pena A."/>
            <person name="Teeling H."/>
            <person name="Huerta-Cepas J."/>
            <person name="Santos F."/>
            <person name="Yarza P."/>
            <person name="Brito-Echeverria J."/>
            <person name="Lucio M."/>
            <person name="Schmitt-Kopplin P."/>
            <person name="Meseguer I."/>
            <person name="Schenowitz C."/>
            <person name="Dossat C."/>
            <person name="Barbe V."/>
            <person name="Dopazo J."/>
            <person name="Rossello-Mora R."/>
            <person name="Schuler M."/>
            <person name="Glockner F.O."/>
            <person name="Amann R."/>
            <person name="Gabaldon T."/>
            <person name="Anton J."/>
        </authorList>
    </citation>
    <scope>NUCLEOTIDE SEQUENCE [LARGE SCALE GENOMIC DNA]</scope>
    <source>
        <strain evidence="7 8">M8</strain>
    </source>
</reference>
<dbReference type="SUPFAM" id="SSF143800">
    <property type="entry name" value="L28p-like"/>
    <property type="match status" value="1"/>
</dbReference>
<evidence type="ECO:0000256" key="4">
    <source>
        <dbReference type="ARBA" id="ARBA00035174"/>
    </source>
</evidence>
<dbReference type="FunFam" id="2.30.170.40:FF:000001">
    <property type="entry name" value="50S ribosomal protein L28"/>
    <property type="match status" value="1"/>
</dbReference>
<accession>D5H4I8</accession>
<dbReference type="InterPro" id="IPR037147">
    <property type="entry name" value="Ribosomal_bL28_sf"/>
</dbReference>
<sequence length="166" mass="18715">MNFSHRGSRPICPAAPLRGTGIPERAHGYAPRRAGDENSYRNCGVFTNKAPQCRLQPCRSDAHKPHARPASFRNDDTSTDTNRPKRCVMARKDDVTGEGPVTGNSVSDSNQKTNRRFKRNLHEKRFYIPSEDRHVKLKVSSKTLKTINKKGIQAVLEEARKQGYDV</sequence>
<dbReference type="PANTHER" id="PTHR13528:SF2">
    <property type="entry name" value="LARGE RIBOSOMAL SUBUNIT PROTEIN BL28M"/>
    <property type="match status" value="1"/>
</dbReference>
<dbReference type="InterPro" id="IPR026569">
    <property type="entry name" value="Ribosomal_bL28"/>
</dbReference>
<evidence type="ECO:0000256" key="6">
    <source>
        <dbReference type="SAM" id="MobiDB-lite"/>
    </source>
</evidence>
<keyword evidence="2 5" id="KW-0689">Ribosomal protein</keyword>
<evidence type="ECO:0000256" key="1">
    <source>
        <dbReference type="ARBA" id="ARBA00008760"/>
    </source>
</evidence>
<dbReference type="GO" id="GO:0005840">
    <property type="term" value="C:ribosome"/>
    <property type="evidence" value="ECO:0007669"/>
    <property type="project" value="UniProtKB-KW"/>
</dbReference>
<dbReference type="AlphaFoldDB" id="D5H4I8"/>
<dbReference type="GO" id="GO:0006412">
    <property type="term" value="P:translation"/>
    <property type="evidence" value="ECO:0007669"/>
    <property type="project" value="UniProtKB-UniRule"/>
</dbReference>
<evidence type="ECO:0000256" key="2">
    <source>
        <dbReference type="ARBA" id="ARBA00022980"/>
    </source>
</evidence>
<protein>
    <recommendedName>
        <fullName evidence="4 5">Large ribosomal subunit protein bL28</fullName>
    </recommendedName>
</protein>
<proteinExistence type="inferred from homology"/>
<keyword evidence="3 5" id="KW-0687">Ribonucleoprotein</keyword>
<reference evidence="8" key="2">
    <citation type="submission" date="2010-04" db="EMBL/GenBank/DDBJ databases">
        <title>Genome sequence of Salinibacter ruber M8.</title>
        <authorList>
            <consortium name="Genoscope"/>
        </authorList>
    </citation>
    <scope>NUCLEOTIDE SEQUENCE [LARGE SCALE GENOMIC DNA]</scope>
    <source>
        <strain evidence="8">M8</strain>
    </source>
</reference>
<dbReference type="InterPro" id="IPR034704">
    <property type="entry name" value="Ribosomal_bL28/bL31-like_sf"/>
</dbReference>
<name>D5H4I8_SALRM</name>
<evidence type="ECO:0000313" key="7">
    <source>
        <dbReference type="EMBL" id="CBH22943.1"/>
    </source>
</evidence>
<evidence type="ECO:0000256" key="3">
    <source>
        <dbReference type="ARBA" id="ARBA00023274"/>
    </source>
</evidence>
<dbReference type="HAMAP" id="MF_00373">
    <property type="entry name" value="Ribosomal_bL28"/>
    <property type="match status" value="1"/>
</dbReference>
<dbReference type="Proteomes" id="UP000000933">
    <property type="component" value="Chromosome"/>
</dbReference>
<dbReference type="HOGENOM" id="CLU_1601531_0_0_10"/>
<evidence type="ECO:0000256" key="5">
    <source>
        <dbReference type="HAMAP-Rule" id="MF_00373"/>
    </source>
</evidence>
<dbReference type="NCBIfam" id="TIGR00009">
    <property type="entry name" value="L28"/>
    <property type="match status" value="1"/>
</dbReference>
<comment type="similarity">
    <text evidence="1 5">Belongs to the bacterial ribosomal protein bL28 family.</text>
</comment>
<evidence type="ECO:0000313" key="8">
    <source>
        <dbReference type="Proteomes" id="UP000000933"/>
    </source>
</evidence>
<dbReference type="EMBL" id="FP565814">
    <property type="protein sequence ID" value="CBH22943.1"/>
    <property type="molecule type" value="Genomic_DNA"/>
</dbReference>
<dbReference type="InterPro" id="IPR001383">
    <property type="entry name" value="Ribosomal_bL28_bact-type"/>
</dbReference>
<dbReference type="KEGG" id="srm:SRM_00022"/>
<feature type="region of interest" description="Disordered" evidence="6">
    <location>
        <begin position="1"/>
        <end position="38"/>
    </location>
</feature>